<dbReference type="Pfam" id="PF11735">
    <property type="entry name" value="CAP59_mtransfer"/>
    <property type="match status" value="1"/>
</dbReference>
<name>A0A8H6C703_9LECA</name>
<organism evidence="2 3">
    <name type="scientific">Letharia lupina</name>
    <dbReference type="NCBI Taxonomy" id="560253"/>
    <lineage>
        <taxon>Eukaryota</taxon>
        <taxon>Fungi</taxon>
        <taxon>Dikarya</taxon>
        <taxon>Ascomycota</taxon>
        <taxon>Pezizomycotina</taxon>
        <taxon>Lecanoromycetes</taxon>
        <taxon>OSLEUM clade</taxon>
        <taxon>Lecanoromycetidae</taxon>
        <taxon>Lecanorales</taxon>
        <taxon>Lecanorineae</taxon>
        <taxon>Parmeliaceae</taxon>
        <taxon>Letharia</taxon>
    </lineage>
</organism>
<sequence length="521" mass="58983">MQRKLEVLWKTVAVFLVASSLLLGFSWDYTNAKPYIPKWFHSSDWNSANETGTGTVTTPSPPPSPPSNPILKDGNSTLLEMAPSYIKAIMTPEDTTFPRLACPAPTGDRYLYLKAGSTNMTHGRTLRPRYFFALDLHQCASVLPRLIGSVIESIRFLGPQNCALSVIEGRSDDGTFEILLSLREEIERIGAKYYFNSSDINPTVGDRIKALAELRNQALQPLLDHADKGTPTNTTTVVFINDVALCMEDILELIHQRKYQNADMTCAMDWTYVGPDPTFYDVWIARGMNGDTFFNIPEDGNWNSAWNIFWNNPSASERQRTGKPFQVFSCWNGATAFTAEPFLESKIRFRTSHEHECPQGEPKTWCTEMWYFGYGRIAVIPSVNLEYSDEAAKKIKTAKGYVSRWVGSADAEGEERIKWETTPPSTVKCMPSYQNQTWLPWEEQLQVVEHESPPRERAFVTVFSTHRIEGFTPTNQMTHVVSTAPSNSQFKAHTRIELSISILLILQQELAMLNPHNAHFK</sequence>
<accession>A0A8H6C703</accession>
<evidence type="ECO:0000256" key="1">
    <source>
        <dbReference type="SAM" id="MobiDB-lite"/>
    </source>
</evidence>
<dbReference type="RefSeq" id="XP_037147216.1">
    <property type="nucleotide sequence ID" value="XM_037297506.1"/>
</dbReference>
<evidence type="ECO:0008006" key="4">
    <source>
        <dbReference type="Google" id="ProtNLM"/>
    </source>
</evidence>
<dbReference type="EMBL" id="JACCJB010000025">
    <property type="protein sequence ID" value="KAF6217781.1"/>
    <property type="molecule type" value="Genomic_DNA"/>
</dbReference>
<dbReference type="GeneID" id="59335009"/>
<dbReference type="AlphaFoldDB" id="A0A8H6C703"/>
<protein>
    <recommendedName>
        <fullName evidence="4">Alpha-1,3-mannosyltransferase CMT1</fullName>
    </recommendedName>
</protein>
<keyword evidence="3" id="KW-1185">Reference proteome</keyword>
<proteinExistence type="predicted"/>
<evidence type="ECO:0000313" key="3">
    <source>
        <dbReference type="Proteomes" id="UP000593566"/>
    </source>
</evidence>
<feature type="compositionally biased region" description="Pro residues" evidence="1">
    <location>
        <begin position="59"/>
        <end position="68"/>
    </location>
</feature>
<evidence type="ECO:0000313" key="2">
    <source>
        <dbReference type="EMBL" id="KAF6217781.1"/>
    </source>
</evidence>
<gene>
    <name evidence="2" type="ORF">HO133_006608</name>
</gene>
<comment type="caution">
    <text evidence="2">The sequence shown here is derived from an EMBL/GenBank/DDBJ whole genome shotgun (WGS) entry which is preliminary data.</text>
</comment>
<feature type="region of interest" description="Disordered" evidence="1">
    <location>
        <begin position="50"/>
        <end position="69"/>
    </location>
</feature>
<dbReference type="Proteomes" id="UP000593566">
    <property type="component" value="Unassembled WGS sequence"/>
</dbReference>
<dbReference type="InterPro" id="IPR021047">
    <property type="entry name" value="Mannosyltransferase_CMT1"/>
</dbReference>
<dbReference type="PANTHER" id="PTHR34144">
    <property type="entry name" value="CHROMOSOME 8, WHOLE GENOME SHOTGUN SEQUENCE"/>
    <property type="match status" value="1"/>
</dbReference>
<reference evidence="2 3" key="1">
    <citation type="journal article" date="2020" name="Genomics">
        <title>Complete, high-quality genomes from long-read metagenomic sequencing of two wolf lichen thalli reveals enigmatic genome architecture.</title>
        <authorList>
            <person name="McKenzie S.K."/>
            <person name="Walston R.F."/>
            <person name="Allen J.L."/>
        </authorList>
    </citation>
    <scope>NUCLEOTIDE SEQUENCE [LARGE SCALE GENOMIC DNA]</scope>
    <source>
        <strain evidence="2">WasteWater1</strain>
    </source>
</reference>
<dbReference type="SUPFAM" id="SSF53448">
    <property type="entry name" value="Nucleotide-diphospho-sugar transferases"/>
    <property type="match status" value="1"/>
</dbReference>
<dbReference type="InterPro" id="IPR029044">
    <property type="entry name" value="Nucleotide-diphossugar_trans"/>
</dbReference>
<dbReference type="PANTHER" id="PTHR34144:SF5">
    <property type="entry name" value="ALPHA-1,3-MANNOSYLTRANSFERASE CMT1"/>
    <property type="match status" value="1"/>
</dbReference>